<gene>
    <name evidence="2" type="ORF">KABA2_04S02816</name>
</gene>
<keyword evidence="3" id="KW-1185">Reference proteome</keyword>
<feature type="region of interest" description="Disordered" evidence="1">
    <location>
        <begin position="36"/>
        <end position="59"/>
    </location>
</feature>
<accession>A0A8H2ZJJ1</accession>
<dbReference type="GO" id="GO:0010106">
    <property type="term" value="P:cellular response to iron ion starvation"/>
    <property type="evidence" value="ECO:0007669"/>
    <property type="project" value="InterPro"/>
</dbReference>
<dbReference type="OrthoDB" id="4068596at2759"/>
<dbReference type="GeneID" id="64857275"/>
<dbReference type="AlphaFoldDB" id="A0A8H2ZJJ1"/>
<dbReference type="RefSeq" id="XP_041406131.1">
    <property type="nucleotide sequence ID" value="XM_041550197.1"/>
</dbReference>
<dbReference type="GO" id="GO:0000981">
    <property type="term" value="F:DNA-binding transcription factor activity, RNA polymerase II-specific"/>
    <property type="evidence" value="ECO:0007669"/>
    <property type="project" value="InterPro"/>
</dbReference>
<dbReference type="EMBL" id="CAEFZW010000004">
    <property type="protein sequence ID" value="CAB4254287.1"/>
    <property type="molecule type" value="Genomic_DNA"/>
</dbReference>
<sequence length="644" mass="73398">MVTPPFVPNIDWNNQYDNIIDNKPIDTMTHIPSQLSKDSYSHSHPYPQPHTHSHPYDTSHSHSHAFLEYNYNVLTPTGNDNIMVQGHAVSIEGTLGTVTNPENIHLALLNNKNEDNKLIHLDPVPNFLDKADIKPWLQKIFYPQGIELVIERSDNTKVVFKCKASKRGKNAKEPMFSNDHHEKLSKHDHNNSNTSEDDSPQEDSTGQKKEKKKKKKRSVSRFNVCPFRIRATYSLKRKKWGIVVLNNSHSHDLEFNPNSEEYKKFKDKLKSDNDVEAIKKFDELEYRIRVHLPIQNTMIPCDCGMTSEIQSFNIVLPNTSSSTTTTTKNNLIHKPQLKKKITDSLLQQTAKKKFIAVHYNNENKSNSNSNSNIKQENQLPTVSNIPDFIDDPFDQAKNYDSTDNFLYTNNSSLLPMTLTESEDIMDLNEIDFTNIFTKSFNGNMNIQSTTTPTTIENDTSHGIASNETNHNGLTRTELDLIDNLTPVSSLSMFHNDYINHTESILNEPQSRLGSNHTPAMNYSSPHHIARNVGMQPINGSNDSQMQHLPNILQPNHTGIPHKGSPLYLNKELDILHTTNSPSPSVMSRDVFDMENYQIKNEPPEHLPSDINIQAHLNVSDDPLVKIHESDDQINNWLSSLYQPH</sequence>
<name>A0A8H2ZJJ1_9SACH</name>
<reference evidence="2 3" key="1">
    <citation type="submission" date="2020-05" db="EMBL/GenBank/DDBJ databases">
        <authorList>
            <person name="Casaregola S."/>
            <person name="Devillers H."/>
            <person name="Grondin C."/>
        </authorList>
    </citation>
    <scope>NUCLEOTIDE SEQUENCE [LARGE SCALE GENOMIC DNA]</scope>
    <source>
        <strain evidence="2 3">CLIB 1767</strain>
    </source>
</reference>
<organism evidence="2 3">
    <name type="scientific">Maudiozyma barnettii</name>
    <dbReference type="NCBI Taxonomy" id="61262"/>
    <lineage>
        <taxon>Eukaryota</taxon>
        <taxon>Fungi</taxon>
        <taxon>Dikarya</taxon>
        <taxon>Ascomycota</taxon>
        <taxon>Saccharomycotina</taxon>
        <taxon>Saccharomycetes</taxon>
        <taxon>Saccharomycetales</taxon>
        <taxon>Saccharomycetaceae</taxon>
        <taxon>Maudiozyma</taxon>
    </lineage>
</organism>
<proteinExistence type="predicted"/>
<dbReference type="Pfam" id="PF08731">
    <property type="entry name" value="AFT"/>
    <property type="match status" value="1"/>
</dbReference>
<feature type="region of interest" description="Disordered" evidence="1">
    <location>
        <begin position="169"/>
        <end position="217"/>
    </location>
</feature>
<evidence type="ECO:0000313" key="3">
    <source>
        <dbReference type="Proteomes" id="UP000644660"/>
    </source>
</evidence>
<evidence type="ECO:0000256" key="1">
    <source>
        <dbReference type="SAM" id="MobiDB-lite"/>
    </source>
</evidence>
<protein>
    <submittedName>
        <fullName evidence="2">Similar to Saccharomyces cerevisiae YGL071W AFT1 Transcription factor involved in iron utilization and homeostasis</fullName>
    </submittedName>
</protein>
<evidence type="ECO:0000313" key="2">
    <source>
        <dbReference type="EMBL" id="CAB4254287.1"/>
    </source>
</evidence>
<dbReference type="Proteomes" id="UP000644660">
    <property type="component" value="Unassembled WGS sequence"/>
</dbReference>
<feature type="compositionally biased region" description="Basic and acidic residues" evidence="1">
    <location>
        <begin position="178"/>
        <end position="190"/>
    </location>
</feature>
<dbReference type="GO" id="GO:0045944">
    <property type="term" value="P:positive regulation of transcription by RNA polymerase II"/>
    <property type="evidence" value="ECO:0007669"/>
    <property type="project" value="InterPro"/>
</dbReference>
<dbReference type="InterPro" id="IPR014842">
    <property type="entry name" value="AFT"/>
</dbReference>
<comment type="caution">
    <text evidence="2">The sequence shown here is derived from an EMBL/GenBank/DDBJ whole genome shotgun (WGS) entry which is preliminary data.</text>
</comment>